<gene>
    <name evidence="3" type="ORF">DNG_01081</name>
</gene>
<feature type="compositionally biased region" description="Polar residues" evidence="1">
    <location>
        <begin position="703"/>
        <end position="718"/>
    </location>
</feature>
<feature type="transmembrane region" description="Helical" evidence="2">
    <location>
        <begin position="394"/>
        <end position="416"/>
    </location>
</feature>
<dbReference type="Proteomes" id="UP001187682">
    <property type="component" value="Unassembled WGS sequence"/>
</dbReference>
<dbReference type="InterPro" id="IPR011043">
    <property type="entry name" value="Gal_Oxase/kelch_b-propeller"/>
</dbReference>
<feature type="region of interest" description="Disordered" evidence="1">
    <location>
        <begin position="269"/>
        <end position="288"/>
    </location>
</feature>
<keyword evidence="4" id="KW-1185">Reference proteome</keyword>
<evidence type="ECO:0000256" key="2">
    <source>
        <dbReference type="SAM" id="Phobius"/>
    </source>
</evidence>
<dbReference type="SUPFAM" id="SSF117281">
    <property type="entry name" value="Kelch motif"/>
    <property type="match status" value="1"/>
</dbReference>
<dbReference type="InterPro" id="IPR015915">
    <property type="entry name" value="Kelch-typ_b-propeller"/>
</dbReference>
<feature type="region of interest" description="Disordered" evidence="1">
    <location>
        <begin position="686"/>
        <end position="750"/>
    </location>
</feature>
<accession>A0AAE8MQD9</accession>
<evidence type="ECO:0000256" key="1">
    <source>
        <dbReference type="SAM" id="MobiDB-lite"/>
    </source>
</evidence>
<keyword evidence="2" id="KW-0812">Transmembrane</keyword>
<feature type="region of interest" description="Disordered" evidence="1">
    <location>
        <begin position="348"/>
        <end position="385"/>
    </location>
</feature>
<comment type="caution">
    <text evidence="3">The sequence shown here is derived from an EMBL/GenBank/DDBJ whole genome shotgun (WGS) entry which is preliminary data.</text>
</comment>
<organism evidence="3 4">
    <name type="scientific">Cephalotrichum gorgonifer</name>
    <dbReference type="NCBI Taxonomy" id="2041049"/>
    <lineage>
        <taxon>Eukaryota</taxon>
        <taxon>Fungi</taxon>
        <taxon>Dikarya</taxon>
        <taxon>Ascomycota</taxon>
        <taxon>Pezizomycotina</taxon>
        <taxon>Sordariomycetes</taxon>
        <taxon>Hypocreomycetidae</taxon>
        <taxon>Microascales</taxon>
        <taxon>Microascaceae</taxon>
        <taxon>Cephalotrichum</taxon>
    </lineage>
</organism>
<evidence type="ECO:0000313" key="3">
    <source>
        <dbReference type="EMBL" id="SPN97570.1"/>
    </source>
</evidence>
<dbReference type="Gene3D" id="2.120.10.80">
    <property type="entry name" value="Kelch-type beta propeller"/>
    <property type="match status" value="1"/>
</dbReference>
<dbReference type="EMBL" id="ONZQ02000001">
    <property type="protein sequence ID" value="SPN97570.1"/>
    <property type="molecule type" value="Genomic_DNA"/>
</dbReference>
<dbReference type="AlphaFoldDB" id="A0AAE8MQD9"/>
<dbReference type="SUPFAM" id="SSF50965">
    <property type="entry name" value="Galactose oxidase, central domain"/>
    <property type="match status" value="1"/>
</dbReference>
<proteinExistence type="predicted"/>
<feature type="region of interest" description="Disordered" evidence="1">
    <location>
        <begin position="506"/>
        <end position="580"/>
    </location>
</feature>
<evidence type="ECO:0000313" key="4">
    <source>
        <dbReference type="Proteomes" id="UP001187682"/>
    </source>
</evidence>
<keyword evidence="2" id="KW-0472">Membrane</keyword>
<feature type="compositionally biased region" description="Low complexity" evidence="1">
    <location>
        <begin position="552"/>
        <end position="572"/>
    </location>
</feature>
<sequence length="750" mass="79107">MTVPKPPVPLDDVCAVVHGNILYTYSSTGLLRLELKPNAEWEKLSGGVPVTGGVCVGSTPKDPNDAGLYIVGGVAANDEYLGIQKFTYSTGKWELVNADPVQMKGRQGHGATYINSTDSILVYSGNLNGAQGPSPETFLIHAKAPFEFESLPSGGLLAKSPLILPWSDSQAMVVGGGTEDRRVLLFDASTKTWSESGATMAEPIPRDSTFTKGVVMDGDDGSKSLYTFDMTKTPIEVRRVPLFDGDGKPIQWSPVVAARHDVGLITRQSDTDTDTNTQPLTLDDWPKYDNTLAPKEARGNYAAAQSASGTVVFVGGSKDNTLDMFDPRENKWLDPSLAFEQERLGGLSASSTVSSSTSTATSTSTSSATASSPSGIAAGSSDDDSGSGLSSNTILGIVLGSILGLMVLLGLILFCVRRGKNKKLRSDGASSIEKGSMGMTPQVRPGASRGNFQGHYPQHSTDSYSSVAILMGKTNAQNNKSLGRHPSNGTNRSSMSSVFNREFKSTISKPIPQPQLGGFTPRQPSDKELEAGDRVTIFGPSLTGPAPPRPPRGSATLGVPSSRGAAAGGSSDPAERRSSGWNRYWSGGSALNILGFGNGKRGSDQSSRYSGTPMNRVTQDSATVPALYVEPFEGRPELNRVNSGSPTVAQYPPRMEGVAGKIERPVSQASSGYSSGIPESIVEMWPQTQTKKPWGSDRARSSAYGQPQPSSLDPSSTAADPHLGVSKQPPLATAKTSTDMSWLNLAANAR</sequence>
<protein>
    <recommendedName>
        <fullName evidence="5">Pre-mRNA splicing factor CLF1</fullName>
    </recommendedName>
</protein>
<keyword evidence="2" id="KW-1133">Transmembrane helix</keyword>
<evidence type="ECO:0008006" key="5">
    <source>
        <dbReference type="Google" id="ProtNLM"/>
    </source>
</evidence>
<feature type="compositionally biased region" description="Basic and acidic residues" evidence="1">
    <location>
        <begin position="524"/>
        <end position="533"/>
    </location>
</feature>
<name>A0AAE8MQD9_9PEZI</name>
<reference evidence="3" key="1">
    <citation type="submission" date="2018-03" db="EMBL/GenBank/DDBJ databases">
        <authorList>
            <person name="Guldener U."/>
        </authorList>
    </citation>
    <scope>NUCLEOTIDE SEQUENCE</scope>
</reference>